<keyword evidence="1" id="KW-0240">DNA-directed RNA polymerase</keyword>
<dbReference type="SUPFAM" id="SSF55257">
    <property type="entry name" value="RBP11-like subunits of RNA polymerase"/>
    <property type="match status" value="1"/>
</dbReference>
<dbReference type="EMBL" id="CAXDID020000309">
    <property type="protein sequence ID" value="CAL6074586.1"/>
    <property type="molecule type" value="Genomic_DNA"/>
</dbReference>
<dbReference type="GO" id="GO:0006366">
    <property type="term" value="P:transcription by RNA polymerase II"/>
    <property type="evidence" value="ECO:0007669"/>
    <property type="project" value="TreeGrafter"/>
</dbReference>
<dbReference type="Pfam" id="PF13656">
    <property type="entry name" value="RNA_pol_L_2"/>
    <property type="match status" value="1"/>
</dbReference>
<dbReference type="GO" id="GO:0046983">
    <property type="term" value="F:protein dimerization activity"/>
    <property type="evidence" value="ECO:0007669"/>
    <property type="project" value="InterPro"/>
</dbReference>
<evidence type="ECO:0000259" key="4">
    <source>
        <dbReference type="Pfam" id="PF13656"/>
    </source>
</evidence>
<dbReference type="AlphaFoldDB" id="A0AA86RPW3"/>
<evidence type="ECO:0000313" key="7">
    <source>
        <dbReference type="Proteomes" id="UP001642409"/>
    </source>
</evidence>
<evidence type="ECO:0000256" key="1">
    <source>
        <dbReference type="ARBA" id="ARBA00022478"/>
    </source>
</evidence>
<evidence type="ECO:0000313" key="5">
    <source>
        <dbReference type="EMBL" id="CAI9977463.1"/>
    </source>
</evidence>
<dbReference type="PANTHER" id="PTHR13946">
    <property type="entry name" value="DNA-DIRECTED RNA POLYMERASE I,II,III"/>
    <property type="match status" value="1"/>
</dbReference>
<name>A0AA86RPW3_9EUKA</name>
<proteinExistence type="inferred from homology"/>
<dbReference type="InterPro" id="IPR009025">
    <property type="entry name" value="RBP11-like_dimer"/>
</dbReference>
<feature type="domain" description="DNA-directed RNA polymerase RBP11-like dimerisation" evidence="4">
    <location>
        <begin position="37"/>
        <end position="108"/>
    </location>
</feature>
<dbReference type="GO" id="GO:0005665">
    <property type="term" value="C:RNA polymerase II, core complex"/>
    <property type="evidence" value="ECO:0007669"/>
    <property type="project" value="TreeGrafter"/>
</dbReference>
<evidence type="ECO:0000256" key="2">
    <source>
        <dbReference type="ARBA" id="ARBA00023163"/>
    </source>
</evidence>
<dbReference type="Proteomes" id="UP001642409">
    <property type="component" value="Unassembled WGS sequence"/>
</dbReference>
<dbReference type="GO" id="GO:0003899">
    <property type="term" value="F:DNA-directed RNA polymerase activity"/>
    <property type="evidence" value="ECO:0007669"/>
    <property type="project" value="TreeGrafter"/>
</dbReference>
<accession>A0AA86RPW3</accession>
<sequence length="117" mass="13451">MENVPDRLLQVHNLNIDKTLQPKVEVSKLIEANDAHEFTLPHIDHTLGYILKYELEQMEDVQYACLKLPHPLEQKLVMRVYSNKAGVQVKELFQRAVTQALAHLKALNEIIQAANIE</sequence>
<dbReference type="Gene3D" id="3.30.1360.10">
    <property type="entry name" value="RNA polymerase, RBP11-like subunit"/>
    <property type="match status" value="1"/>
</dbReference>
<organism evidence="5">
    <name type="scientific">Hexamita inflata</name>
    <dbReference type="NCBI Taxonomy" id="28002"/>
    <lineage>
        <taxon>Eukaryota</taxon>
        <taxon>Metamonada</taxon>
        <taxon>Diplomonadida</taxon>
        <taxon>Hexamitidae</taxon>
        <taxon>Hexamitinae</taxon>
        <taxon>Hexamita</taxon>
    </lineage>
</organism>
<evidence type="ECO:0000256" key="3">
    <source>
        <dbReference type="ARBA" id="ARBA00025751"/>
    </source>
</evidence>
<evidence type="ECO:0000313" key="6">
    <source>
        <dbReference type="EMBL" id="CAL6074586.1"/>
    </source>
</evidence>
<comment type="caution">
    <text evidence="5">The sequence shown here is derived from an EMBL/GenBank/DDBJ whole genome shotgun (WGS) entry which is preliminary data.</text>
</comment>
<gene>
    <name evidence="6" type="ORF">HINF_LOCUS56792</name>
    <name evidence="5" type="ORF">HINF_LOCUS65108</name>
</gene>
<reference evidence="5" key="1">
    <citation type="submission" date="2023-06" db="EMBL/GenBank/DDBJ databases">
        <authorList>
            <person name="Kurt Z."/>
        </authorList>
    </citation>
    <scope>NUCLEOTIDE SEQUENCE</scope>
</reference>
<comment type="similarity">
    <text evidence="3">Belongs to the archaeal Rpo11/eukaryotic RPB11/RPC19 RNA polymerase subunit family.</text>
</comment>
<dbReference type="EMBL" id="CATOUU010001178">
    <property type="protein sequence ID" value="CAI9977463.1"/>
    <property type="molecule type" value="Genomic_DNA"/>
</dbReference>
<protein>
    <submittedName>
        <fullName evidence="5">RNA polymerase II subunit Rpb11</fullName>
    </submittedName>
    <submittedName>
        <fullName evidence="6">RNA_polymerase II subunit Rpb11</fullName>
    </submittedName>
</protein>
<dbReference type="PANTHER" id="PTHR13946:SF16">
    <property type="entry name" value="DNA-DIRECTED RNA POLYMERASE II SUBUNIT RPB11"/>
    <property type="match status" value="1"/>
</dbReference>
<reference evidence="6 7" key="2">
    <citation type="submission" date="2024-07" db="EMBL/GenBank/DDBJ databases">
        <authorList>
            <person name="Akdeniz Z."/>
        </authorList>
    </citation>
    <scope>NUCLEOTIDE SEQUENCE [LARGE SCALE GENOMIC DNA]</scope>
</reference>
<keyword evidence="7" id="KW-1185">Reference proteome</keyword>
<dbReference type="InterPro" id="IPR036603">
    <property type="entry name" value="RBP11-like"/>
</dbReference>
<keyword evidence="2" id="KW-0804">Transcription</keyword>